<accession>A0A516H409</accession>
<evidence type="ECO:0000256" key="6">
    <source>
        <dbReference type="ARBA" id="ARBA00009320"/>
    </source>
</evidence>
<dbReference type="GO" id="GO:0005829">
    <property type="term" value="C:cytosol"/>
    <property type="evidence" value="ECO:0007669"/>
    <property type="project" value="TreeGrafter"/>
</dbReference>
<evidence type="ECO:0000313" key="14">
    <source>
        <dbReference type="EMBL" id="QDO98512.1"/>
    </source>
</evidence>
<keyword evidence="14" id="KW-0808">Transferase</keyword>
<evidence type="ECO:0000256" key="10">
    <source>
        <dbReference type="ARBA" id="ARBA00023304"/>
    </source>
</evidence>
<proteinExistence type="inferred from homology"/>
<dbReference type="NCBIfam" id="NF005209">
    <property type="entry name" value="PRK06680.1"/>
    <property type="match status" value="1"/>
</dbReference>
<dbReference type="InterPro" id="IPR043131">
    <property type="entry name" value="BCAT-like_N"/>
</dbReference>
<evidence type="ECO:0000256" key="9">
    <source>
        <dbReference type="ARBA" id="ARBA00022898"/>
    </source>
</evidence>
<evidence type="ECO:0000313" key="15">
    <source>
        <dbReference type="Proteomes" id="UP000317496"/>
    </source>
</evidence>
<comment type="cofactor">
    <cofactor evidence="1">
        <name>pyridoxal 5'-phosphate</name>
        <dbReference type="ChEBI" id="CHEBI:597326"/>
    </cofactor>
</comment>
<dbReference type="InterPro" id="IPR001544">
    <property type="entry name" value="Aminotrans_IV"/>
</dbReference>
<comment type="catalytic activity">
    <reaction evidence="12">
        <text>L-isoleucine + 2-oxoglutarate = (S)-3-methyl-2-oxopentanoate + L-glutamate</text>
        <dbReference type="Rhea" id="RHEA:24801"/>
        <dbReference type="ChEBI" id="CHEBI:16810"/>
        <dbReference type="ChEBI" id="CHEBI:29985"/>
        <dbReference type="ChEBI" id="CHEBI:35146"/>
        <dbReference type="ChEBI" id="CHEBI:58045"/>
        <dbReference type="EC" id="2.6.1.42"/>
    </reaction>
</comment>
<comment type="catalytic activity">
    <reaction evidence="13">
        <text>L-leucine + 2-oxoglutarate = 4-methyl-2-oxopentanoate + L-glutamate</text>
        <dbReference type="Rhea" id="RHEA:18321"/>
        <dbReference type="ChEBI" id="CHEBI:16810"/>
        <dbReference type="ChEBI" id="CHEBI:17865"/>
        <dbReference type="ChEBI" id="CHEBI:29985"/>
        <dbReference type="ChEBI" id="CHEBI:57427"/>
        <dbReference type="EC" id="2.6.1.42"/>
    </reaction>
</comment>
<organism evidence="14 15">
    <name type="scientific">Ferrovibrio terrae</name>
    <dbReference type="NCBI Taxonomy" id="2594003"/>
    <lineage>
        <taxon>Bacteria</taxon>
        <taxon>Pseudomonadati</taxon>
        <taxon>Pseudomonadota</taxon>
        <taxon>Alphaproteobacteria</taxon>
        <taxon>Rhodospirillales</taxon>
        <taxon>Rhodospirillaceae</taxon>
        <taxon>Ferrovibrio</taxon>
    </lineage>
</organism>
<dbReference type="PANTHER" id="PTHR42743:SF11">
    <property type="entry name" value="AMINODEOXYCHORISMATE LYASE"/>
    <property type="match status" value="1"/>
</dbReference>
<dbReference type="GO" id="GO:0052656">
    <property type="term" value="F:L-isoleucine-2-oxoglutarate transaminase activity"/>
    <property type="evidence" value="ECO:0007669"/>
    <property type="project" value="RHEA"/>
</dbReference>
<comment type="function">
    <text evidence="2">Acts on leucine, isoleucine and valine.</text>
</comment>
<evidence type="ECO:0000256" key="4">
    <source>
        <dbReference type="ARBA" id="ARBA00004931"/>
    </source>
</evidence>
<evidence type="ECO:0000256" key="11">
    <source>
        <dbReference type="ARBA" id="ARBA00048212"/>
    </source>
</evidence>
<dbReference type="CDD" id="cd01558">
    <property type="entry name" value="D-AAT_like"/>
    <property type="match status" value="1"/>
</dbReference>
<dbReference type="Gene3D" id="3.30.470.10">
    <property type="match status" value="1"/>
</dbReference>
<dbReference type="InterPro" id="IPR043132">
    <property type="entry name" value="BCAT-like_C"/>
</dbReference>
<evidence type="ECO:0000256" key="2">
    <source>
        <dbReference type="ARBA" id="ARBA00003109"/>
    </source>
</evidence>
<gene>
    <name evidence="14" type="ORF">FNB15_15025</name>
</gene>
<name>A0A516H409_9PROT</name>
<dbReference type="SUPFAM" id="SSF56752">
    <property type="entry name" value="D-aminoacid aminotransferase-like PLP-dependent enzymes"/>
    <property type="match status" value="1"/>
</dbReference>
<comment type="pathway">
    <text evidence="5">Amino-acid biosynthesis; L-leucine biosynthesis; L-leucine from 3-methyl-2-oxobutanoate: step 4/4.</text>
</comment>
<dbReference type="EC" id="2.6.1.42" evidence="7"/>
<comment type="catalytic activity">
    <reaction evidence="11">
        <text>L-valine + 2-oxoglutarate = 3-methyl-2-oxobutanoate + L-glutamate</text>
        <dbReference type="Rhea" id="RHEA:24813"/>
        <dbReference type="ChEBI" id="CHEBI:11851"/>
        <dbReference type="ChEBI" id="CHEBI:16810"/>
        <dbReference type="ChEBI" id="CHEBI:29985"/>
        <dbReference type="ChEBI" id="CHEBI:57762"/>
        <dbReference type="EC" id="2.6.1.42"/>
    </reaction>
</comment>
<keyword evidence="14" id="KW-0032">Aminotransferase</keyword>
<reference evidence="14 15" key="1">
    <citation type="submission" date="2019-07" db="EMBL/GenBank/DDBJ databases">
        <title>Genome sequencing for Ferrovibrio sp. K5.</title>
        <authorList>
            <person name="Park S.-J."/>
        </authorList>
    </citation>
    <scope>NUCLEOTIDE SEQUENCE [LARGE SCALE GENOMIC DNA]</scope>
    <source>
        <strain evidence="14 15">K5</strain>
    </source>
</reference>
<dbReference type="RefSeq" id="WP_144069493.1">
    <property type="nucleotide sequence ID" value="NZ_CP041636.1"/>
</dbReference>
<dbReference type="GO" id="GO:0008652">
    <property type="term" value="P:amino acid biosynthetic process"/>
    <property type="evidence" value="ECO:0007669"/>
    <property type="project" value="UniProtKB-ARBA"/>
</dbReference>
<sequence>MSRIAYVNGQYVPYAQAGVHVEDRGFQFADGVYEVVAVKDGGFVDLEGHLVRLERSLDELRIDRPMSRAALSVVLAETVRRNRVRNGSVYLQITRGAARREFPFPDGVAPTFVAIARHLDWAKGAANAARGVAAITHPDIRWGRCDIKTVGLLPAALAKQAAKESGAYEAWLVDDQGFVTEGSSSNAWIVTKDNVLVTRKPTHEILSGITRSAVLELAKREGLKVEFRPFTVAEAQAAKEAFVSSATSFVIPVVTLDGKPIGNGGPGVVVARLRSLYEAHAATHSTDWQAPFLAS</sequence>
<dbReference type="GO" id="GO:0052655">
    <property type="term" value="F:L-valine-2-oxoglutarate transaminase activity"/>
    <property type="evidence" value="ECO:0007669"/>
    <property type="project" value="RHEA"/>
</dbReference>
<evidence type="ECO:0000256" key="7">
    <source>
        <dbReference type="ARBA" id="ARBA00013053"/>
    </source>
</evidence>
<evidence type="ECO:0000256" key="1">
    <source>
        <dbReference type="ARBA" id="ARBA00001933"/>
    </source>
</evidence>
<dbReference type="GO" id="GO:0009082">
    <property type="term" value="P:branched-chain amino acid biosynthetic process"/>
    <property type="evidence" value="ECO:0007669"/>
    <property type="project" value="UniProtKB-KW"/>
</dbReference>
<dbReference type="Gene3D" id="3.20.10.10">
    <property type="entry name" value="D-amino Acid Aminotransferase, subunit A, domain 2"/>
    <property type="match status" value="1"/>
</dbReference>
<dbReference type="KEGG" id="fer:FNB15_15025"/>
<protein>
    <recommendedName>
        <fullName evidence="8">Probable branched-chain-amino-acid aminotransferase</fullName>
        <ecNumber evidence="7">2.6.1.42</ecNumber>
    </recommendedName>
</protein>
<comment type="similarity">
    <text evidence="6">Belongs to the class-IV pyridoxal-phosphate-dependent aminotransferase family.</text>
</comment>
<dbReference type="AlphaFoldDB" id="A0A516H409"/>
<keyword evidence="15" id="KW-1185">Reference proteome</keyword>
<dbReference type="Proteomes" id="UP000317496">
    <property type="component" value="Chromosome"/>
</dbReference>
<dbReference type="Pfam" id="PF01063">
    <property type="entry name" value="Aminotran_4"/>
    <property type="match status" value="1"/>
</dbReference>
<comment type="pathway">
    <text evidence="3">Amino-acid biosynthesis; L-isoleucine biosynthesis; L-isoleucine from 2-oxobutanoate: step 4/4.</text>
</comment>
<dbReference type="InterPro" id="IPR050571">
    <property type="entry name" value="Class-IV_PLP-Dep_Aminotrnsfr"/>
</dbReference>
<keyword evidence="9" id="KW-0663">Pyridoxal phosphate</keyword>
<dbReference type="FunFam" id="3.20.10.10:FF:000002">
    <property type="entry name" value="D-alanine aminotransferase"/>
    <property type="match status" value="1"/>
</dbReference>
<evidence type="ECO:0000256" key="3">
    <source>
        <dbReference type="ARBA" id="ARBA00004824"/>
    </source>
</evidence>
<comment type="pathway">
    <text evidence="4">Amino-acid biosynthesis; L-valine biosynthesis; L-valine from pyruvate: step 4/4.</text>
</comment>
<keyword evidence="10" id="KW-0100">Branched-chain amino acid biosynthesis</keyword>
<dbReference type="EMBL" id="CP041636">
    <property type="protein sequence ID" value="QDO98512.1"/>
    <property type="molecule type" value="Genomic_DNA"/>
</dbReference>
<evidence type="ECO:0000256" key="8">
    <source>
        <dbReference type="ARBA" id="ARBA00014472"/>
    </source>
</evidence>
<dbReference type="InterPro" id="IPR036038">
    <property type="entry name" value="Aminotransferase-like"/>
</dbReference>
<dbReference type="OrthoDB" id="9805628at2"/>
<keyword evidence="10" id="KW-0028">Amino-acid biosynthesis</keyword>
<evidence type="ECO:0000256" key="5">
    <source>
        <dbReference type="ARBA" id="ARBA00005072"/>
    </source>
</evidence>
<dbReference type="GO" id="GO:0052654">
    <property type="term" value="F:L-leucine-2-oxoglutarate transaminase activity"/>
    <property type="evidence" value="ECO:0007669"/>
    <property type="project" value="RHEA"/>
</dbReference>
<evidence type="ECO:0000256" key="12">
    <source>
        <dbReference type="ARBA" id="ARBA00048798"/>
    </source>
</evidence>
<evidence type="ECO:0000256" key="13">
    <source>
        <dbReference type="ARBA" id="ARBA00049229"/>
    </source>
</evidence>
<dbReference type="PANTHER" id="PTHR42743">
    <property type="entry name" value="AMINO-ACID AMINOTRANSFERASE"/>
    <property type="match status" value="1"/>
</dbReference>